<evidence type="ECO:0000313" key="1">
    <source>
        <dbReference type="EMBL" id="ABT16784.1"/>
    </source>
</evidence>
<sequence>MVTLLASTTLVTLPIFTSFAGSWAGLDPAAGLVATAVTKAWLGAGFVITNTAWSFLNPWFAFPTLFSWFAPPAK</sequence>
<dbReference type="KEGG" id="vg:5470663"/>
<dbReference type="GeneID" id="5470663"/>
<dbReference type="EMBL" id="EF101928">
    <property type="protein sequence ID" value="ABT16784.1"/>
    <property type="molecule type" value="Genomic_DNA"/>
</dbReference>
<dbReference type="Proteomes" id="UP000202420">
    <property type="component" value="Segment"/>
</dbReference>
<keyword evidence="2" id="KW-1185">Reference proteome</keyword>
<dbReference type="RefSeq" id="YP_001427131.1">
    <property type="nucleotide sequence ID" value="NC_008724.1"/>
</dbReference>
<proteinExistence type="predicted"/>
<evidence type="ECO:0000313" key="2">
    <source>
        <dbReference type="Proteomes" id="UP000202420"/>
    </source>
</evidence>
<accession>A7K9R0</accession>
<name>A7K9R0_9PHYC</name>
<reference evidence="1 2" key="1">
    <citation type="submission" date="2006-09" db="EMBL/GenBank/DDBJ databases">
        <title>Sequence and annotation of the 288-kb ATCV-1 virus that infects an endosymbiotic Chlorella strain of the heliozoon Acanthocystis turfacea.</title>
        <authorList>
            <person name="Fitzgerald L.A."/>
            <person name="Graves M.V."/>
            <person name="Li X."/>
            <person name="Pfitzner A.J.P."/>
            <person name="Hartigan J."/>
            <person name="Van Etten J.L."/>
        </authorList>
    </citation>
    <scope>NUCLEOTIDE SEQUENCE [LARGE SCALE GENOMIC DNA]</scope>
    <source>
        <strain evidence="1 2">ATCV-1</strain>
    </source>
</reference>
<organism evidence="1 2">
    <name type="scientific">Chlorovirus heliozoae</name>
    <dbReference type="NCBI Taxonomy" id="322019"/>
    <lineage>
        <taxon>Viruses</taxon>
        <taxon>Varidnaviria</taxon>
        <taxon>Bamfordvirae</taxon>
        <taxon>Nucleocytoviricota</taxon>
        <taxon>Megaviricetes</taxon>
        <taxon>Algavirales</taxon>
        <taxon>Phycodnaviridae</taxon>
        <taxon>Chlorovirus</taxon>
    </lineage>
</organism>
<protein>
    <submittedName>
        <fullName evidence="1">Uncharacterized protein z650R</fullName>
    </submittedName>
</protein>
<gene>
    <name evidence="1" type="primary">z650R</name>
    <name evidence="1" type="ORF">ATCV1_z650R</name>
</gene>